<dbReference type="InterPro" id="IPR002937">
    <property type="entry name" value="Amino_oxidase"/>
</dbReference>
<proteinExistence type="predicted"/>
<organism evidence="2 3">
    <name type="scientific">Glycomyces mayteni</name>
    <dbReference type="NCBI Taxonomy" id="543887"/>
    <lineage>
        <taxon>Bacteria</taxon>
        <taxon>Bacillati</taxon>
        <taxon>Actinomycetota</taxon>
        <taxon>Actinomycetes</taxon>
        <taxon>Glycomycetales</taxon>
        <taxon>Glycomycetaceae</taxon>
        <taxon>Glycomyces</taxon>
    </lineage>
</organism>
<protein>
    <submittedName>
        <fullName evidence="2">FAD-dependent oxidoreductase</fullName>
    </submittedName>
</protein>
<feature type="domain" description="Amine oxidase" evidence="1">
    <location>
        <begin position="23"/>
        <end position="74"/>
    </location>
</feature>
<dbReference type="RefSeq" id="WP_382345956.1">
    <property type="nucleotide sequence ID" value="NZ_JBHMBP010000001.1"/>
</dbReference>
<dbReference type="Pfam" id="PF01593">
    <property type="entry name" value="Amino_oxidase"/>
    <property type="match status" value="1"/>
</dbReference>
<reference evidence="3" key="1">
    <citation type="journal article" date="2019" name="Int. J. Syst. Evol. Microbiol.">
        <title>The Global Catalogue of Microorganisms (GCM) 10K type strain sequencing project: providing services to taxonomists for standard genome sequencing and annotation.</title>
        <authorList>
            <consortium name="The Broad Institute Genomics Platform"/>
            <consortium name="The Broad Institute Genome Sequencing Center for Infectious Disease"/>
            <person name="Wu L."/>
            <person name="Ma J."/>
        </authorList>
    </citation>
    <scope>NUCLEOTIDE SEQUENCE [LARGE SCALE GENOMIC DNA]</scope>
    <source>
        <strain evidence="3">KACC 12634</strain>
    </source>
</reference>
<evidence type="ECO:0000259" key="1">
    <source>
        <dbReference type="Pfam" id="PF01593"/>
    </source>
</evidence>
<evidence type="ECO:0000313" key="3">
    <source>
        <dbReference type="Proteomes" id="UP001596470"/>
    </source>
</evidence>
<dbReference type="InterPro" id="IPR036188">
    <property type="entry name" value="FAD/NAD-bd_sf"/>
</dbReference>
<keyword evidence="3" id="KW-1185">Reference proteome</keyword>
<dbReference type="Gene3D" id="3.50.50.60">
    <property type="entry name" value="FAD/NAD(P)-binding domain"/>
    <property type="match status" value="1"/>
</dbReference>
<dbReference type="EMBL" id="JBHSYS010000004">
    <property type="protein sequence ID" value="MFC6959774.1"/>
    <property type="molecule type" value="Genomic_DNA"/>
</dbReference>
<gene>
    <name evidence="2" type="ORF">ACFQS3_21505</name>
</gene>
<dbReference type="SUPFAM" id="SSF51905">
    <property type="entry name" value="FAD/NAD(P)-binding domain"/>
    <property type="match status" value="1"/>
</dbReference>
<accession>A0ABW2DFP6</accession>
<evidence type="ECO:0000313" key="2">
    <source>
        <dbReference type="EMBL" id="MFC6959774.1"/>
    </source>
</evidence>
<sequence>MAPGRRATDDMHSVTLMRGRLVEVLRAAAVAAGAEVRLGERMTGAVQDADGVIVEFASGSTDRADALIGAADIRSVL</sequence>
<name>A0ABW2DFP6_9ACTN</name>
<comment type="caution">
    <text evidence="2">The sequence shown here is derived from an EMBL/GenBank/DDBJ whole genome shotgun (WGS) entry which is preliminary data.</text>
</comment>
<dbReference type="Proteomes" id="UP001596470">
    <property type="component" value="Unassembled WGS sequence"/>
</dbReference>